<dbReference type="Pfam" id="PF00583">
    <property type="entry name" value="Acetyltransf_1"/>
    <property type="match status" value="1"/>
</dbReference>
<dbReference type="PROSITE" id="PS51186">
    <property type="entry name" value="GNAT"/>
    <property type="match status" value="1"/>
</dbReference>
<feature type="domain" description="N-acetyltransferase" evidence="1">
    <location>
        <begin position="92"/>
        <end position="232"/>
    </location>
</feature>
<gene>
    <name evidence="2" type="ORF">F6464_09820</name>
</gene>
<dbReference type="Gene3D" id="3.40.630.30">
    <property type="match status" value="1"/>
</dbReference>
<dbReference type="GO" id="GO:0016747">
    <property type="term" value="F:acyltransferase activity, transferring groups other than amino-acyl groups"/>
    <property type="evidence" value="ECO:0007669"/>
    <property type="project" value="InterPro"/>
</dbReference>
<dbReference type="InterPro" id="IPR016181">
    <property type="entry name" value="Acyl_CoA_acyltransferase"/>
</dbReference>
<evidence type="ECO:0000259" key="1">
    <source>
        <dbReference type="PROSITE" id="PS51186"/>
    </source>
</evidence>
<evidence type="ECO:0000313" key="3">
    <source>
        <dbReference type="Proteomes" id="UP000490922"/>
    </source>
</evidence>
<dbReference type="RefSeq" id="WP_151107630.1">
    <property type="nucleotide sequence ID" value="NZ_WAEM01000004.1"/>
</dbReference>
<protein>
    <submittedName>
        <fullName evidence="2">GNAT family N-acetyltransferase</fullName>
    </submittedName>
</protein>
<evidence type="ECO:0000313" key="2">
    <source>
        <dbReference type="EMBL" id="KAB1155811.1"/>
    </source>
</evidence>
<accession>A0A7J5AE02</accession>
<dbReference type="InterPro" id="IPR000182">
    <property type="entry name" value="GNAT_dom"/>
</dbReference>
<sequence length="232" mass="27341">MNIKKLEWDSHFFGFEIAEANEVENDSILIDSENYNLIVLKQEHEQVVKIQGFKKTFQETKIIFSKKLDSKSTNIIEQSIIDFDEIPTTKDLLYPLAFESGKYSRFRLDLNFNQEKFELLYSKWIDNSISKEFADKIFYLKESNEVIGFVTVKNNQNFSTIGLIAVSENYQGKGIGRILLSNMEKYCVSQNIFELRIPTQKENIPACNFYSKMNYHVNEEIIIKHYWNNNKH</sequence>
<dbReference type="EMBL" id="WAEM01000004">
    <property type="protein sequence ID" value="KAB1155811.1"/>
    <property type="molecule type" value="Genomic_DNA"/>
</dbReference>
<comment type="caution">
    <text evidence="2">The sequence shown here is derived from an EMBL/GenBank/DDBJ whole genome shotgun (WGS) entry which is preliminary data.</text>
</comment>
<name>A0A7J5AE02_9FLAO</name>
<keyword evidence="2" id="KW-0808">Transferase</keyword>
<dbReference type="AlphaFoldDB" id="A0A7J5AE02"/>
<dbReference type="CDD" id="cd04301">
    <property type="entry name" value="NAT_SF"/>
    <property type="match status" value="1"/>
</dbReference>
<proteinExistence type="predicted"/>
<reference evidence="2 3" key="1">
    <citation type="submission" date="2019-09" db="EMBL/GenBank/DDBJ databases">
        <title>Flavobacterium sp. nov., isolated from glacier ice.</title>
        <authorList>
            <person name="Liu Q."/>
        </authorList>
    </citation>
    <scope>NUCLEOTIDE SEQUENCE [LARGE SCALE GENOMIC DNA]</scope>
    <source>
        <strain evidence="2 3">NBRC 112527</strain>
    </source>
</reference>
<keyword evidence="3" id="KW-1185">Reference proteome</keyword>
<organism evidence="2 3">
    <name type="scientific">Flavobacterium luteum</name>
    <dbReference type="NCBI Taxonomy" id="2026654"/>
    <lineage>
        <taxon>Bacteria</taxon>
        <taxon>Pseudomonadati</taxon>
        <taxon>Bacteroidota</taxon>
        <taxon>Flavobacteriia</taxon>
        <taxon>Flavobacteriales</taxon>
        <taxon>Flavobacteriaceae</taxon>
        <taxon>Flavobacterium</taxon>
    </lineage>
</organism>
<dbReference type="OrthoDB" id="1342666at2"/>
<dbReference type="SUPFAM" id="SSF55729">
    <property type="entry name" value="Acyl-CoA N-acyltransferases (Nat)"/>
    <property type="match status" value="1"/>
</dbReference>
<dbReference type="Proteomes" id="UP000490922">
    <property type="component" value="Unassembled WGS sequence"/>
</dbReference>